<dbReference type="GO" id="GO:0004672">
    <property type="term" value="F:protein kinase activity"/>
    <property type="evidence" value="ECO:0007669"/>
    <property type="project" value="InterPro"/>
</dbReference>
<dbReference type="InterPro" id="IPR000719">
    <property type="entry name" value="Prot_kinase_dom"/>
</dbReference>
<feature type="domain" description="Protein kinase" evidence="1">
    <location>
        <begin position="21"/>
        <end position="360"/>
    </location>
</feature>
<dbReference type="SUPFAM" id="SSF56112">
    <property type="entry name" value="Protein kinase-like (PK-like)"/>
    <property type="match status" value="1"/>
</dbReference>
<dbReference type="GO" id="GO:0005524">
    <property type="term" value="F:ATP binding"/>
    <property type="evidence" value="ECO:0007669"/>
    <property type="project" value="InterPro"/>
</dbReference>
<dbReference type="InterPro" id="IPR050249">
    <property type="entry name" value="Pseudomonas-type_ThrB"/>
</dbReference>
<evidence type="ECO:0000313" key="3">
    <source>
        <dbReference type="Proteomes" id="UP000029080"/>
    </source>
</evidence>
<dbReference type="InterPro" id="IPR002575">
    <property type="entry name" value="Aminoglycoside_PTrfase"/>
</dbReference>
<dbReference type="EMBL" id="JGZU01000003">
    <property type="protein sequence ID" value="KFJ08214.1"/>
    <property type="molecule type" value="Genomic_DNA"/>
</dbReference>
<dbReference type="RefSeq" id="WP_026642803.1">
    <property type="nucleotide sequence ID" value="NZ_JGZU01000003.1"/>
</dbReference>
<dbReference type="Pfam" id="PF01636">
    <property type="entry name" value="APH"/>
    <property type="match status" value="1"/>
</dbReference>
<dbReference type="STRING" id="356829.BITS_0549"/>
<name>A0A087EKB3_9BIFI</name>
<dbReference type="PROSITE" id="PS50011">
    <property type="entry name" value="PROTEIN_KINASE_DOM"/>
    <property type="match status" value="1"/>
</dbReference>
<keyword evidence="3" id="KW-1185">Reference proteome</keyword>
<dbReference type="PANTHER" id="PTHR21064">
    <property type="entry name" value="AMINOGLYCOSIDE PHOSPHOTRANSFERASE DOMAIN-CONTAINING PROTEIN-RELATED"/>
    <property type="match status" value="1"/>
</dbReference>
<gene>
    <name evidence="2" type="ORF">BITS_0549</name>
</gene>
<organism evidence="2 3">
    <name type="scientific">Bifidobacterium tsurumiense</name>
    <dbReference type="NCBI Taxonomy" id="356829"/>
    <lineage>
        <taxon>Bacteria</taxon>
        <taxon>Bacillati</taxon>
        <taxon>Actinomycetota</taxon>
        <taxon>Actinomycetes</taxon>
        <taxon>Bifidobacteriales</taxon>
        <taxon>Bifidobacteriaceae</taxon>
        <taxon>Bifidobacterium</taxon>
    </lineage>
</organism>
<protein>
    <submittedName>
        <fullName evidence="2">N-acetylhexosamine kinase</fullName>
    </submittedName>
</protein>
<reference evidence="2 3" key="1">
    <citation type="submission" date="2014-03" db="EMBL/GenBank/DDBJ databases">
        <title>Genomics of Bifidobacteria.</title>
        <authorList>
            <person name="Ventura M."/>
            <person name="Milani C."/>
            <person name="Lugli G.A."/>
        </authorList>
    </citation>
    <scope>NUCLEOTIDE SEQUENCE [LARGE SCALE GENOMIC DNA]</scope>
    <source>
        <strain evidence="2 3">JCM 13495</strain>
    </source>
</reference>
<dbReference type="InterPro" id="IPR011009">
    <property type="entry name" value="Kinase-like_dom_sf"/>
</dbReference>
<dbReference type="PANTHER" id="PTHR21064:SF5">
    <property type="entry name" value="SLR1880 PROTEIN"/>
    <property type="match status" value="1"/>
</dbReference>
<dbReference type="Gene3D" id="3.30.200.20">
    <property type="entry name" value="Phosphorylase Kinase, domain 1"/>
    <property type="match status" value="1"/>
</dbReference>
<keyword evidence="2" id="KW-0808">Transferase</keyword>
<evidence type="ECO:0000259" key="1">
    <source>
        <dbReference type="PROSITE" id="PS50011"/>
    </source>
</evidence>
<evidence type="ECO:0000313" key="2">
    <source>
        <dbReference type="EMBL" id="KFJ08214.1"/>
    </source>
</evidence>
<dbReference type="OrthoDB" id="526037at2"/>
<accession>A0A087EKB3</accession>
<dbReference type="Gene3D" id="3.90.1200.10">
    <property type="match status" value="1"/>
</dbReference>
<comment type="caution">
    <text evidence="2">The sequence shown here is derived from an EMBL/GenBank/DDBJ whole genome shotgun (WGS) entry which is preliminary data.</text>
</comment>
<dbReference type="eggNOG" id="COG2334">
    <property type="taxonomic scope" value="Bacteria"/>
</dbReference>
<keyword evidence="2" id="KW-0418">Kinase</keyword>
<proteinExistence type="predicted"/>
<dbReference type="Proteomes" id="UP000029080">
    <property type="component" value="Unassembled WGS sequence"/>
</dbReference>
<dbReference type="AlphaFoldDB" id="A0A087EKB3"/>
<sequence length="360" mass="40796">MTSTDSVLLNIAQQFALEGEVTSISPYGDGHINTTYLAVTTAKRYILQRMNTKVFPDTENLMRNVELVTQFLRSRNQETLQIVPTKDGRSFLEHESGRYRVYDFIEDTISYNLVPDAAVFRDAGAAFGQFQNDLADFDASLLTETIVNFHNTPVRFETFKKAVEADALGRAETCRSEIDFYMERADLYAKIMDGLQDGSIPLRVTHNDTKLNNILMDAQTHKPRAIIDLDTVMPGSMLFDFGDSIRFGASTALEDEQDLDKVHFSPELFKAYAEGFIGKLHSSITETELDLLAFGGNMMTMECGMRFLTDYLEGDTYFATKYPEHNLVRTRTQIKLVQEMEAQAEHSNETVRQVMQKAAE</sequence>